<comment type="catalytic activity">
    <reaction evidence="1">
        <text>ATP + protein L-histidine = ADP + protein N-phospho-L-histidine.</text>
        <dbReference type="EC" id="2.7.13.3"/>
    </reaction>
</comment>
<dbReference type="InterPro" id="IPR000700">
    <property type="entry name" value="PAS-assoc_C"/>
</dbReference>
<feature type="domain" description="PAS" evidence="8">
    <location>
        <begin position="147"/>
        <end position="218"/>
    </location>
</feature>
<keyword evidence="10" id="KW-0808">Transferase</keyword>
<protein>
    <recommendedName>
        <fullName evidence="2">histidine kinase</fullName>
        <ecNumber evidence="2">2.7.13.3</ecNumber>
    </recommendedName>
</protein>
<dbReference type="Gene3D" id="3.30.450.20">
    <property type="entry name" value="PAS domain"/>
    <property type="match status" value="2"/>
</dbReference>
<dbReference type="SUPFAM" id="SSF52172">
    <property type="entry name" value="CheY-like"/>
    <property type="match status" value="1"/>
</dbReference>
<dbReference type="NCBIfam" id="TIGR00229">
    <property type="entry name" value="sensory_box"/>
    <property type="match status" value="1"/>
</dbReference>
<feature type="domain" description="Response regulatory" evidence="7">
    <location>
        <begin position="677"/>
        <end position="791"/>
    </location>
</feature>
<dbReference type="InterPro" id="IPR004358">
    <property type="entry name" value="Sig_transdc_His_kin-like_C"/>
</dbReference>
<evidence type="ECO:0000256" key="1">
    <source>
        <dbReference type="ARBA" id="ARBA00000085"/>
    </source>
</evidence>
<evidence type="ECO:0000256" key="5">
    <source>
        <dbReference type="SAM" id="Phobius"/>
    </source>
</evidence>
<dbReference type="InterPro" id="IPR036890">
    <property type="entry name" value="HATPase_C_sf"/>
</dbReference>
<dbReference type="InterPro" id="IPR001610">
    <property type="entry name" value="PAC"/>
</dbReference>
<evidence type="ECO:0000259" key="9">
    <source>
        <dbReference type="PROSITE" id="PS50113"/>
    </source>
</evidence>
<feature type="transmembrane region" description="Helical" evidence="5">
    <location>
        <begin position="65"/>
        <end position="98"/>
    </location>
</feature>
<dbReference type="OrthoDB" id="7284568at2"/>
<dbReference type="CDD" id="cd00082">
    <property type="entry name" value="HisKA"/>
    <property type="match status" value="1"/>
</dbReference>
<dbReference type="SUPFAM" id="SSF55874">
    <property type="entry name" value="ATPase domain of HSP90 chaperone/DNA topoisomerase II/histidine kinase"/>
    <property type="match status" value="1"/>
</dbReference>
<feature type="transmembrane region" description="Helical" evidence="5">
    <location>
        <begin position="110"/>
        <end position="134"/>
    </location>
</feature>
<reference evidence="10 11" key="1">
    <citation type="submission" date="2015-10" db="EMBL/GenBank/DDBJ databases">
        <title>Conservation of the essential genome among Caulobacter and Brevundimonas species.</title>
        <authorList>
            <person name="Scott D."/>
            <person name="Ely B."/>
        </authorList>
    </citation>
    <scope>NUCLEOTIDE SEQUENCE [LARGE SCALE GENOMIC DNA]</scope>
    <source>
        <strain evidence="10 11">CB4</strain>
    </source>
</reference>
<dbReference type="InterPro" id="IPR035965">
    <property type="entry name" value="PAS-like_dom_sf"/>
</dbReference>
<evidence type="ECO:0000259" key="6">
    <source>
        <dbReference type="PROSITE" id="PS50109"/>
    </source>
</evidence>
<feature type="domain" description="PAC" evidence="9">
    <location>
        <begin position="347"/>
        <end position="399"/>
    </location>
</feature>
<dbReference type="SUPFAM" id="SSF47384">
    <property type="entry name" value="Homodimeric domain of signal transducing histidine kinase"/>
    <property type="match status" value="1"/>
</dbReference>
<keyword evidence="3 4" id="KW-0597">Phosphoprotein</keyword>
<dbReference type="Pfam" id="PF02518">
    <property type="entry name" value="HATPase_c"/>
    <property type="match status" value="1"/>
</dbReference>
<dbReference type="EMBL" id="CP013002">
    <property type="protein sequence ID" value="ALL14377.1"/>
    <property type="molecule type" value="Genomic_DNA"/>
</dbReference>
<feature type="modified residue" description="4-aspartylphosphate" evidence="4">
    <location>
        <position position="727"/>
    </location>
</feature>
<dbReference type="Gene3D" id="3.30.565.10">
    <property type="entry name" value="Histidine kinase-like ATPase, C-terminal domain"/>
    <property type="match status" value="1"/>
</dbReference>
<dbReference type="KEGG" id="chq:AQ619_14050"/>
<dbReference type="SMART" id="SM00387">
    <property type="entry name" value="HATPase_c"/>
    <property type="match status" value="1"/>
</dbReference>
<dbReference type="PANTHER" id="PTHR43065:SF49">
    <property type="entry name" value="HISTIDINE KINASE"/>
    <property type="match status" value="1"/>
</dbReference>
<organism evidence="10 11">
    <name type="scientific">Caulobacter henricii</name>
    <dbReference type="NCBI Taxonomy" id="69395"/>
    <lineage>
        <taxon>Bacteria</taxon>
        <taxon>Pseudomonadati</taxon>
        <taxon>Pseudomonadota</taxon>
        <taxon>Alphaproteobacteria</taxon>
        <taxon>Caulobacterales</taxon>
        <taxon>Caulobacteraceae</taxon>
        <taxon>Caulobacter</taxon>
    </lineage>
</organism>
<dbReference type="Gene3D" id="3.40.50.2300">
    <property type="match status" value="1"/>
</dbReference>
<dbReference type="PRINTS" id="PR00344">
    <property type="entry name" value="BCTRLSENSOR"/>
</dbReference>
<dbReference type="EC" id="2.7.13.3" evidence="2"/>
<evidence type="ECO:0000259" key="7">
    <source>
        <dbReference type="PROSITE" id="PS50110"/>
    </source>
</evidence>
<dbReference type="PANTHER" id="PTHR43065">
    <property type="entry name" value="SENSOR HISTIDINE KINASE"/>
    <property type="match status" value="1"/>
</dbReference>
<dbReference type="InterPro" id="IPR000014">
    <property type="entry name" value="PAS"/>
</dbReference>
<dbReference type="Pfam" id="PF00512">
    <property type="entry name" value="HisKA"/>
    <property type="match status" value="1"/>
</dbReference>
<evidence type="ECO:0000259" key="8">
    <source>
        <dbReference type="PROSITE" id="PS50112"/>
    </source>
</evidence>
<dbReference type="InterPro" id="IPR036097">
    <property type="entry name" value="HisK_dim/P_sf"/>
</dbReference>
<dbReference type="SUPFAM" id="SSF55785">
    <property type="entry name" value="PYP-like sensor domain (PAS domain)"/>
    <property type="match status" value="2"/>
</dbReference>
<evidence type="ECO:0000256" key="2">
    <source>
        <dbReference type="ARBA" id="ARBA00012438"/>
    </source>
</evidence>
<dbReference type="InterPro" id="IPR003594">
    <property type="entry name" value="HATPase_dom"/>
</dbReference>
<dbReference type="InterPro" id="IPR013655">
    <property type="entry name" value="PAS_fold_3"/>
</dbReference>
<dbReference type="PROSITE" id="PS50113">
    <property type="entry name" value="PAC"/>
    <property type="match status" value="2"/>
</dbReference>
<name>A0A0P0P2J8_9CAUL</name>
<evidence type="ECO:0000313" key="10">
    <source>
        <dbReference type="EMBL" id="ALL14377.1"/>
    </source>
</evidence>
<dbReference type="InterPro" id="IPR011006">
    <property type="entry name" value="CheY-like_superfamily"/>
</dbReference>
<dbReference type="Gene3D" id="2.10.70.100">
    <property type="match status" value="1"/>
</dbReference>
<feature type="transmembrane region" description="Helical" evidence="5">
    <location>
        <begin position="31"/>
        <end position="53"/>
    </location>
</feature>
<dbReference type="SMART" id="SM00091">
    <property type="entry name" value="PAS"/>
    <property type="match status" value="2"/>
</dbReference>
<evidence type="ECO:0000313" key="11">
    <source>
        <dbReference type="Proteomes" id="UP000056905"/>
    </source>
</evidence>
<dbReference type="InterPro" id="IPR001789">
    <property type="entry name" value="Sig_transdc_resp-reg_receiver"/>
</dbReference>
<dbReference type="STRING" id="69395.AQ619_14050"/>
<dbReference type="PROSITE" id="PS50112">
    <property type="entry name" value="PAS"/>
    <property type="match status" value="1"/>
</dbReference>
<dbReference type="PROSITE" id="PS50110">
    <property type="entry name" value="RESPONSE_REGULATORY"/>
    <property type="match status" value="1"/>
</dbReference>
<dbReference type="Proteomes" id="UP000056905">
    <property type="component" value="Chromosome"/>
</dbReference>
<dbReference type="GO" id="GO:0000155">
    <property type="term" value="F:phosphorelay sensor kinase activity"/>
    <property type="evidence" value="ECO:0007669"/>
    <property type="project" value="InterPro"/>
</dbReference>
<sequence length="793" mass="85493">MSEDISAPSVADRARLHGLISAWLIPPVPPPAWHCALATLIATAAAILMRVTLLGLSGGVGATQTFFPAIVLVTLYAGWKWGLGPIVAGAAFGWWLWGGRDGETLSEDEIATLVIFLLSSTITLIVAEGLRGALRGLSEARRQQMDAETRLELTQSAAGVGPWDWDIPTDTLYLSQGARQNLGLSPDEPITWANLVDHVHPDDRAMVAERIRNSVRAGEAYEVEYRLADLSRGERWIHGRGEVRRDDTGRAVRILGLNFDVTRRRRDEERVRESEARFRSLADSAPALMWMSRVGGQRDFVNKAYSDFAGCDYEEALVLDWRTRLDPRDLPVILKGQIAGEGSRKPFSLEGRYRRADGEWRWLKSFSQPRHAPDGAFDGFIGIAFDNTDAKQAEADLASVNELLAERVQAAVAERDAAQAALFQSQKLEAIGQLTGGVAHDFNNLLTVIIGALDVVERHPEDEARRQRMIAAALAAAKRGEKLTQHLLAFARRQPLRPEICRIDHLIAESEGLLRRALGDAYDFRLRLGGGIRNVLVDSGQFEAALLNLVVNARDATPAGGEITIETRPVTLPVGFGDLGPGQYLRVAVRDTGSGMDVETAARAVEPFFTTKPPGEGTGLGLSQVYGFARQSGGSVDIETRPGQGACVAMLLPIAEAADLPTASAAIDPIANQVPTRVLLVEDDPQVAEMVDAMLSDLGHTVSRAAGVDEALDCLARDPAIGLVLSDVIMPGGRSGVDLAESLARSHPGLPVVLCSGYTGGDQGRAQAGAWPFLSKPFSLDSLARALSAARTP</sequence>
<dbReference type="InterPro" id="IPR005467">
    <property type="entry name" value="His_kinase_dom"/>
</dbReference>
<keyword evidence="5" id="KW-1133">Transmembrane helix</keyword>
<gene>
    <name evidence="10" type="ORF">AQ619_14050</name>
</gene>
<feature type="domain" description="Histidine kinase" evidence="6">
    <location>
        <begin position="437"/>
        <end position="656"/>
    </location>
</feature>
<dbReference type="AlphaFoldDB" id="A0A0P0P2J8"/>
<evidence type="ECO:0000256" key="3">
    <source>
        <dbReference type="ARBA" id="ARBA00022553"/>
    </source>
</evidence>
<proteinExistence type="predicted"/>
<keyword evidence="11" id="KW-1185">Reference proteome</keyword>
<dbReference type="PROSITE" id="PS50109">
    <property type="entry name" value="HIS_KIN"/>
    <property type="match status" value="1"/>
</dbReference>
<dbReference type="CDD" id="cd00130">
    <property type="entry name" value="PAS"/>
    <property type="match status" value="2"/>
</dbReference>
<dbReference type="Pfam" id="PF08447">
    <property type="entry name" value="PAS_3"/>
    <property type="match status" value="2"/>
</dbReference>
<dbReference type="SMART" id="SM00086">
    <property type="entry name" value="PAC"/>
    <property type="match status" value="2"/>
</dbReference>
<dbReference type="Pfam" id="PF00072">
    <property type="entry name" value="Response_reg"/>
    <property type="match status" value="1"/>
</dbReference>
<dbReference type="SMART" id="SM00448">
    <property type="entry name" value="REC"/>
    <property type="match status" value="1"/>
</dbReference>
<keyword evidence="5" id="KW-0472">Membrane</keyword>
<accession>A0A0P0P2J8</accession>
<keyword evidence="10" id="KW-0418">Kinase</keyword>
<dbReference type="Gene3D" id="1.10.287.130">
    <property type="match status" value="1"/>
</dbReference>
<keyword evidence="5" id="KW-0812">Transmembrane</keyword>
<dbReference type="SMART" id="SM00388">
    <property type="entry name" value="HisKA"/>
    <property type="match status" value="1"/>
</dbReference>
<evidence type="ECO:0000256" key="4">
    <source>
        <dbReference type="PROSITE-ProRule" id="PRU00169"/>
    </source>
</evidence>
<dbReference type="InterPro" id="IPR003661">
    <property type="entry name" value="HisK_dim/P_dom"/>
</dbReference>
<feature type="domain" description="PAC" evidence="9">
    <location>
        <begin position="221"/>
        <end position="273"/>
    </location>
</feature>